<proteinExistence type="inferred from homology"/>
<dbReference type="Proteomes" id="UP000178774">
    <property type="component" value="Unassembled WGS sequence"/>
</dbReference>
<comment type="catalytic activity">
    <reaction evidence="1">
        <text>L-aspartyl-tRNA(Asn) + L-glutamine + ATP + H2O = L-asparaginyl-tRNA(Asn) + L-glutamate + ADP + phosphate + 2 H(+)</text>
        <dbReference type="Rhea" id="RHEA:14513"/>
        <dbReference type="Rhea" id="RHEA-COMP:9674"/>
        <dbReference type="Rhea" id="RHEA-COMP:9677"/>
        <dbReference type="ChEBI" id="CHEBI:15377"/>
        <dbReference type="ChEBI" id="CHEBI:15378"/>
        <dbReference type="ChEBI" id="CHEBI:29985"/>
        <dbReference type="ChEBI" id="CHEBI:30616"/>
        <dbReference type="ChEBI" id="CHEBI:43474"/>
        <dbReference type="ChEBI" id="CHEBI:58359"/>
        <dbReference type="ChEBI" id="CHEBI:78515"/>
        <dbReference type="ChEBI" id="CHEBI:78516"/>
        <dbReference type="ChEBI" id="CHEBI:456216"/>
    </reaction>
</comment>
<keyword evidence="1" id="KW-0436">Ligase</keyword>
<sequence length="96" mass="10809">MISKEEVQHIAKLARLELTEQETEKMQKDMSAILDYFDVLKKAPKIKSSPVVRTTGLKENATRKDLVVERPASLANNLVGAAPDRKDDYIKVKSIL</sequence>
<accession>A0A1G2HVK2</accession>
<dbReference type="NCBIfam" id="TIGR00135">
    <property type="entry name" value="gatC"/>
    <property type="match status" value="1"/>
</dbReference>
<organism evidence="2 3">
    <name type="scientific">Candidatus Staskawiczbacteria bacterium RIFCSPHIGHO2_01_FULL_41_41</name>
    <dbReference type="NCBI Taxonomy" id="1802203"/>
    <lineage>
        <taxon>Bacteria</taxon>
        <taxon>Candidatus Staskawicziibacteriota</taxon>
    </lineage>
</organism>
<dbReference type="EC" id="6.3.5.-" evidence="1"/>
<keyword evidence="1" id="KW-0648">Protein biosynthesis</keyword>
<comment type="function">
    <text evidence="1">Allows the formation of correctly charged Asn-tRNA(Asn) or Gln-tRNA(Gln) through the transamidation of misacylated Asp-tRNA(Asn) or Glu-tRNA(Gln) in organisms which lack either or both of asparaginyl-tRNA or glutaminyl-tRNA synthetases. The reaction takes place in the presence of glutamine and ATP through an activated phospho-Asp-tRNA(Asn) or phospho-Glu-tRNA(Gln).</text>
</comment>
<evidence type="ECO:0000313" key="3">
    <source>
        <dbReference type="Proteomes" id="UP000178774"/>
    </source>
</evidence>
<dbReference type="Gene3D" id="1.10.20.60">
    <property type="entry name" value="Glu-tRNAGln amidotransferase C subunit, N-terminal domain"/>
    <property type="match status" value="1"/>
</dbReference>
<dbReference type="GO" id="GO:0006450">
    <property type="term" value="P:regulation of translational fidelity"/>
    <property type="evidence" value="ECO:0007669"/>
    <property type="project" value="InterPro"/>
</dbReference>
<gene>
    <name evidence="1" type="primary">gatC</name>
    <name evidence="2" type="ORF">A2822_00070</name>
</gene>
<evidence type="ECO:0000313" key="2">
    <source>
        <dbReference type="EMBL" id="OGZ65878.1"/>
    </source>
</evidence>
<dbReference type="GO" id="GO:0006412">
    <property type="term" value="P:translation"/>
    <property type="evidence" value="ECO:0007669"/>
    <property type="project" value="UniProtKB-UniRule"/>
</dbReference>
<dbReference type="GO" id="GO:0005524">
    <property type="term" value="F:ATP binding"/>
    <property type="evidence" value="ECO:0007669"/>
    <property type="project" value="UniProtKB-KW"/>
</dbReference>
<name>A0A1G2HVK2_9BACT</name>
<dbReference type="AlphaFoldDB" id="A0A1G2HVK2"/>
<dbReference type="InterPro" id="IPR036113">
    <property type="entry name" value="Asp/Glu-ADT_sf_sub_c"/>
</dbReference>
<dbReference type="GO" id="GO:0050566">
    <property type="term" value="F:asparaginyl-tRNA synthase (glutamine-hydrolyzing) activity"/>
    <property type="evidence" value="ECO:0007669"/>
    <property type="project" value="RHEA"/>
</dbReference>
<dbReference type="InterPro" id="IPR003837">
    <property type="entry name" value="GatC"/>
</dbReference>
<dbReference type="EMBL" id="MHOP01000012">
    <property type="protein sequence ID" value="OGZ65878.1"/>
    <property type="molecule type" value="Genomic_DNA"/>
</dbReference>
<keyword evidence="1" id="KW-0547">Nucleotide-binding</keyword>
<dbReference type="SUPFAM" id="SSF141000">
    <property type="entry name" value="Glu-tRNAGln amidotransferase C subunit"/>
    <property type="match status" value="1"/>
</dbReference>
<keyword evidence="1" id="KW-0067">ATP-binding</keyword>
<reference evidence="2 3" key="1">
    <citation type="journal article" date="2016" name="Nat. Commun.">
        <title>Thousands of microbial genomes shed light on interconnected biogeochemical processes in an aquifer system.</title>
        <authorList>
            <person name="Anantharaman K."/>
            <person name="Brown C.T."/>
            <person name="Hug L.A."/>
            <person name="Sharon I."/>
            <person name="Castelle C.J."/>
            <person name="Probst A.J."/>
            <person name="Thomas B.C."/>
            <person name="Singh A."/>
            <person name="Wilkins M.J."/>
            <person name="Karaoz U."/>
            <person name="Brodie E.L."/>
            <person name="Williams K.H."/>
            <person name="Hubbard S.S."/>
            <person name="Banfield J.F."/>
        </authorList>
    </citation>
    <scope>NUCLEOTIDE SEQUENCE [LARGE SCALE GENOMIC DNA]</scope>
</reference>
<evidence type="ECO:0000256" key="1">
    <source>
        <dbReference type="HAMAP-Rule" id="MF_00122"/>
    </source>
</evidence>
<comment type="similarity">
    <text evidence="1">Belongs to the GatC family.</text>
</comment>
<comment type="caution">
    <text evidence="2">The sequence shown here is derived from an EMBL/GenBank/DDBJ whole genome shotgun (WGS) entry which is preliminary data.</text>
</comment>
<dbReference type="GO" id="GO:0050567">
    <property type="term" value="F:glutaminyl-tRNA synthase (glutamine-hydrolyzing) activity"/>
    <property type="evidence" value="ECO:0007669"/>
    <property type="project" value="UniProtKB-UniRule"/>
</dbReference>
<protein>
    <recommendedName>
        <fullName evidence="1">Aspartyl/glutamyl-tRNA(Asn/Gln) amidotransferase subunit C</fullName>
        <shortName evidence="1">Asp/Glu-ADT subunit C</shortName>
        <ecNumber evidence="1">6.3.5.-</ecNumber>
    </recommendedName>
</protein>
<dbReference type="HAMAP" id="MF_00122">
    <property type="entry name" value="GatC"/>
    <property type="match status" value="1"/>
</dbReference>
<comment type="subunit">
    <text evidence="1">Heterotrimer of A, B and C subunits.</text>
</comment>
<dbReference type="Pfam" id="PF02686">
    <property type="entry name" value="GatC"/>
    <property type="match status" value="1"/>
</dbReference>
<comment type="catalytic activity">
    <reaction evidence="1">
        <text>L-glutamyl-tRNA(Gln) + L-glutamine + ATP + H2O = L-glutaminyl-tRNA(Gln) + L-glutamate + ADP + phosphate + H(+)</text>
        <dbReference type="Rhea" id="RHEA:17521"/>
        <dbReference type="Rhea" id="RHEA-COMP:9681"/>
        <dbReference type="Rhea" id="RHEA-COMP:9684"/>
        <dbReference type="ChEBI" id="CHEBI:15377"/>
        <dbReference type="ChEBI" id="CHEBI:15378"/>
        <dbReference type="ChEBI" id="CHEBI:29985"/>
        <dbReference type="ChEBI" id="CHEBI:30616"/>
        <dbReference type="ChEBI" id="CHEBI:43474"/>
        <dbReference type="ChEBI" id="CHEBI:58359"/>
        <dbReference type="ChEBI" id="CHEBI:78520"/>
        <dbReference type="ChEBI" id="CHEBI:78521"/>
        <dbReference type="ChEBI" id="CHEBI:456216"/>
    </reaction>
</comment>